<gene>
    <name evidence="3" type="ORF">LWC34_23785</name>
</gene>
<evidence type="ECO:0000313" key="4">
    <source>
        <dbReference type="Proteomes" id="UP001521150"/>
    </source>
</evidence>
<organism evidence="3 4">
    <name type="scientific">Kibdelosporangium philippinense</name>
    <dbReference type="NCBI Taxonomy" id="211113"/>
    <lineage>
        <taxon>Bacteria</taxon>
        <taxon>Bacillati</taxon>
        <taxon>Actinomycetota</taxon>
        <taxon>Actinomycetes</taxon>
        <taxon>Pseudonocardiales</taxon>
        <taxon>Pseudonocardiaceae</taxon>
        <taxon>Kibdelosporangium</taxon>
    </lineage>
</organism>
<name>A0ABS8ZDA6_9PSEU</name>
<protein>
    <submittedName>
        <fullName evidence="3">Uncharacterized protein</fullName>
    </submittedName>
</protein>
<dbReference type="RefSeq" id="WP_233727360.1">
    <property type="nucleotide sequence ID" value="NZ_JAJVCN010000002.1"/>
</dbReference>
<sequence length="121" mass="12809">MRIVAWVFQSIFFLGGLGLGIFAAIRGGQLAANPVTCFETGVPMRAYPCPNADTVPNDLSYMIVVAVLAVACFVAAAVFRPVFPPKYAPSGQNVPQPGWQSPPPQPSGQIPVPPQAQFGPR</sequence>
<dbReference type="Proteomes" id="UP001521150">
    <property type="component" value="Unassembled WGS sequence"/>
</dbReference>
<dbReference type="EMBL" id="JAJVCN010000002">
    <property type="protein sequence ID" value="MCE7005826.1"/>
    <property type="molecule type" value="Genomic_DNA"/>
</dbReference>
<proteinExistence type="predicted"/>
<keyword evidence="2" id="KW-0812">Transmembrane</keyword>
<keyword evidence="4" id="KW-1185">Reference proteome</keyword>
<keyword evidence="2" id="KW-1133">Transmembrane helix</keyword>
<evidence type="ECO:0000313" key="3">
    <source>
        <dbReference type="EMBL" id="MCE7005826.1"/>
    </source>
</evidence>
<evidence type="ECO:0000256" key="1">
    <source>
        <dbReference type="SAM" id="MobiDB-lite"/>
    </source>
</evidence>
<accession>A0ABS8ZDA6</accession>
<feature type="region of interest" description="Disordered" evidence="1">
    <location>
        <begin position="90"/>
        <end position="121"/>
    </location>
</feature>
<comment type="caution">
    <text evidence="3">The sequence shown here is derived from an EMBL/GenBank/DDBJ whole genome shotgun (WGS) entry which is preliminary data.</text>
</comment>
<feature type="compositionally biased region" description="Pro residues" evidence="1">
    <location>
        <begin position="100"/>
        <end position="114"/>
    </location>
</feature>
<feature type="transmembrane region" description="Helical" evidence="2">
    <location>
        <begin position="61"/>
        <end position="79"/>
    </location>
</feature>
<keyword evidence="2" id="KW-0472">Membrane</keyword>
<reference evidence="3 4" key="1">
    <citation type="submission" date="2021-12" db="EMBL/GenBank/DDBJ databases">
        <title>Genome sequence of Kibdelosporangium philippinense ATCC 49844.</title>
        <authorList>
            <person name="Fedorov E.A."/>
            <person name="Omeragic M."/>
            <person name="Shalygina K.F."/>
            <person name="Maclea K.S."/>
        </authorList>
    </citation>
    <scope>NUCLEOTIDE SEQUENCE [LARGE SCALE GENOMIC DNA]</scope>
    <source>
        <strain evidence="3 4">ATCC 49844</strain>
    </source>
</reference>
<evidence type="ECO:0000256" key="2">
    <source>
        <dbReference type="SAM" id="Phobius"/>
    </source>
</evidence>